<dbReference type="InterPro" id="IPR036021">
    <property type="entry name" value="Tungsten_al_ferr_oxy-like_C"/>
</dbReference>
<evidence type="ECO:0000256" key="2">
    <source>
        <dbReference type="ARBA" id="ARBA00011032"/>
    </source>
</evidence>
<accession>A0ABR7FFH7</accession>
<reference evidence="10 11" key="1">
    <citation type="submission" date="2020-08" db="EMBL/GenBank/DDBJ databases">
        <title>Genome public.</title>
        <authorList>
            <person name="Liu C."/>
            <person name="Sun Q."/>
        </authorList>
    </citation>
    <scope>NUCLEOTIDE SEQUENCE [LARGE SCALE GENOMIC DNA]</scope>
    <source>
        <strain evidence="10 11">NSJ-34</strain>
    </source>
</reference>
<dbReference type="Proteomes" id="UP000654573">
    <property type="component" value="Unassembled WGS sequence"/>
</dbReference>
<dbReference type="InterPro" id="IPR051919">
    <property type="entry name" value="W-dependent_AOR"/>
</dbReference>
<organism evidence="10 11">
    <name type="scientific">Blautia celeris</name>
    <dbReference type="NCBI Taxonomy" id="2763026"/>
    <lineage>
        <taxon>Bacteria</taxon>
        <taxon>Bacillati</taxon>
        <taxon>Bacillota</taxon>
        <taxon>Clostridia</taxon>
        <taxon>Lachnospirales</taxon>
        <taxon>Lachnospiraceae</taxon>
        <taxon>Blautia</taxon>
    </lineage>
</organism>
<dbReference type="InterPro" id="IPR013984">
    <property type="entry name" value="Ald_Fedxn_OxRdtase_dom2"/>
</dbReference>
<comment type="caution">
    <text evidence="10">The sequence shown here is derived from an EMBL/GenBank/DDBJ whole genome shotgun (WGS) entry which is preliminary data.</text>
</comment>
<keyword evidence="5" id="KW-0560">Oxidoreductase</keyword>
<evidence type="ECO:0000256" key="5">
    <source>
        <dbReference type="ARBA" id="ARBA00023002"/>
    </source>
</evidence>
<keyword evidence="6" id="KW-0408">Iron</keyword>
<dbReference type="InterPro" id="IPR013983">
    <property type="entry name" value="Ald_Fedxn_OxRdtase_N"/>
</dbReference>
<dbReference type="EMBL" id="JACOOU010000008">
    <property type="protein sequence ID" value="MBC5673922.1"/>
    <property type="molecule type" value="Genomic_DNA"/>
</dbReference>
<dbReference type="Gene3D" id="1.10.599.10">
    <property type="entry name" value="Aldehyde Ferredoxin Oxidoreductase Protein, subunit A, domain 3"/>
    <property type="match status" value="1"/>
</dbReference>
<sequence>MSRKLEYGWNGKMLLIDVAAQTSEVLDISELCDEYIGCRGIAAKLVEEYGHPGVGAYDYDNDLIYMVGPCCETPVLAGSRGYFFGVGPQCYPEHWTRSSIGGRANLGMKQCGVDGIILKHKSKEPVVIEVTDDTKEPVHFYDGTPYWGALSVDTQKMMKQKFGQETESCVIGPAGENLVRFAGVFSDRDNAAAQAGFGAVFGDKKIKAVVFNGHQGTRVQDLDTILKLREECFGLKAIPKQRDPLPGTMGIGSAPTGAKIITQEILDKGEASYITQKGNACAGCGIPCHLAGYTFVRGSKGAYQTNCDTTNSSKCVAKFVYGWAALCPMELEWLEKGLGRNYRWPMDFRRGAECAYMINNYGLNSWEVVSLFMWLTELECAGVDMDKLTGVHWDVDDPTLFPRIIEMYVYRRGFGNQLAEGMARCGEEMGGIYRKYSDHAVQGMCNHSLGTGGWFALKYPYWISCALMAAVGTRDPMSDQGHKYPDFCGRREPFLRLPELAKEYYGADGTIDPDPAWKESMDEETYHDMAYAQKEYVSRTMELYGIILGSGVFCDTVYPQTLAPKREDRGYKGDWEMMAKLLTAVTGVEYDNESLFARAEKIWNMERCYNVLEVGRCKKDDMQIIHCHDARDGDWTTGTKIDPVRFEKLLDRYYKLVGWDENGIPTREKLLELGLDKYNERIKEIRARGGHA</sequence>
<keyword evidence="3" id="KW-0004">4Fe-4S</keyword>
<keyword evidence="11" id="KW-1185">Reference proteome</keyword>
<dbReference type="PANTHER" id="PTHR30038:SF0">
    <property type="entry name" value="TUNGSTEN-CONTAINING ALDEHYDE FERREDOXIN OXIDOREDUCTASE"/>
    <property type="match status" value="1"/>
</dbReference>
<evidence type="ECO:0000256" key="1">
    <source>
        <dbReference type="ARBA" id="ARBA00001966"/>
    </source>
</evidence>
<keyword evidence="7" id="KW-0411">Iron-sulfur</keyword>
<evidence type="ECO:0000259" key="9">
    <source>
        <dbReference type="SMART" id="SM00790"/>
    </source>
</evidence>
<dbReference type="SMART" id="SM00790">
    <property type="entry name" value="AFOR_N"/>
    <property type="match status" value="1"/>
</dbReference>
<dbReference type="InterPro" id="IPR013985">
    <property type="entry name" value="Ald_Fedxn_OxRdtase_dom3"/>
</dbReference>
<comment type="cofactor">
    <cofactor evidence="1">
        <name>[4Fe-4S] cluster</name>
        <dbReference type="ChEBI" id="CHEBI:49883"/>
    </cofactor>
</comment>
<evidence type="ECO:0000313" key="11">
    <source>
        <dbReference type="Proteomes" id="UP000654573"/>
    </source>
</evidence>
<dbReference type="InterPro" id="IPR001203">
    <property type="entry name" value="OxRdtase_Ald_Fedxn_C"/>
</dbReference>
<gene>
    <name evidence="10" type="ORF">H8S76_16865</name>
</gene>
<evidence type="ECO:0000256" key="7">
    <source>
        <dbReference type="ARBA" id="ARBA00023014"/>
    </source>
</evidence>
<dbReference type="InterPro" id="IPR036503">
    <property type="entry name" value="Ald_Fedxn_OxRdtase_N_sf"/>
</dbReference>
<dbReference type="RefSeq" id="WP_103732333.1">
    <property type="nucleotide sequence ID" value="NZ_JACOOU010000008.1"/>
</dbReference>
<dbReference type="Gene3D" id="3.60.9.10">
    <property type="entry name" value="Aldehyde ferredoxin oxidoreductase, N-terminal domain"/>
    <property type="match status" value="1"/>
</dbReference>
<keyword evidence="4" id="KW-0479">Metal-binding</keyword>
<dbReference type="SUPFAM" id="SSF48310">
    <property type="entry name" value="Aldehyde ferredoxin oxidoreductase, C-terminal domains"/>
    <property type="match status" value="1"/>
</dbReference>
<dbReference type="SUPFAM" id="SSF56228">
    <property type="entry name" value="Aldehyde ferredoxin oxidoreductase, N-terminal domain"/>
    <property type="match status" value="1"/>
</dbReference>
<comment type="cofactor">
    <cofactor evidence="8">
        <name>tungstopterin</name>
        <dbReference type="ChEBI" id="CHEBI:30402"/>
    </cofactor>
</comment>
<dbReference type="Pfam" id="PF01314">
    <property type="entry name" value="AFOR_C"/>
    <property type="match status" value="1"/>
</dbReference>
<name>A0ABR7FFH7_9FIRM</name>
<feature type="domain" description="Aldehyde ferredoxin oxidoreductase N-terminal" evidence="9">
    <location>
        <begin position="9"/>
        <end position="215"/>
    </location>
</feature>
<evidence type="ECO:0000256" key="4">
    <source>
        <dbReference type="ARBA" id="ARBA00022723"/>
    </source>
</evidence>
<dbReference type="Pfam" id="PF02730">
    <property type="entry name" value="AFOR_N"/>
    <property type="match status" value="1"/>
</dbReference>
<comment type="similarity">
    <text evidence="2">Belongs to the AOR/FOR family.</text>
</comment>
<evidence type="ECO:0000256" key="6">
    <source>
        <dbReference type="ARBA" id="ARBA00023004"/>
    </source>
</evidence>
<proteinExistence type="inferred from homology"/>
<evidence type="ECO:0000313" key="10">
    <source>
        <dbReference type="EMBL" id="MBC5673922.1"/>
    </source>
</evidence>
<dbReference type="Gene3D" id="1.10.569.10">
    <property type="entry name" value="Aldehyde Ferredoxin Oxidoreductase Protein, subunit A, domain 2"/>
    <property type="match status" value="1"/>
</dbReference>
<evidence type="ECO:0000256" key="3">
    <source>
        <dbReference type="ARBA" id="ARBA00022485"/>
    </source>
</evidence>
<dbReference type="PANTHER" id="PTHR30038">
    <property type="entry name" value="ALDEHYDE FERREDOXIN OXIDOREDUCTASE"/>
    <property type="match status" value="1"/>
</dbReference>
<protein>
    <recommendedName>
        <fullName evidence="9">Aldehyde ferredoxin oxidoreductase N-terminal domain-containing protein</fullName>
    </recommendedName>
</protein>
<evidence type="ECO:0000256" key="8">
    <source>
        <dbReference type="ARBA" id="ARBA00049934"/>
    </source>
</evidence>